<dbReference type="EMBL" id="JAAFGW010000205">
    <property type="protein sequence ID" value="NDP49082.1"/>
    <property type="molecule type" value="Genomic_DNA"/>
</dbReference>
<protein>
    <recommendedName>
        <fullName evidence="4">Glycine zipper domain-containing protein</fullName>
    </recommendedName>
</protein>
<proteinExistence type="predicted"/>
<evidence type="ECO:0000313" key="2">
    <source>
        <dbReference type="EMBL" id="NDP49082.1"/>
    </source>
</evidence>
<dbReference type="Proteomes" id="UP000483432">
    <property type="component" value="Unassembled WGS sequence"/>
</dbReference>
<gene>
    <name evidence="2" type="ORF">GZ085_11990</name>
</gene>
<name>A0A7C9TB09_9PROT</name>
<reference evidence="2 3" key="1">
    <citation type="submission" date="2019-09" db="EMBL/GenBank/DDBJ databases">
        <title>H2 Metabolism Revealed by Metagenomic Analysis in Subglacial Sediment of East Antarctica.</title>
        <authorList>
            <person name="Yang Z."/>
            <person name="Zhang Y."/>
            <person name="Lv Y."/>
            <person name="Yan W."/>
            <person name="Xiao X."/>
            <person name="Sun B."/>
            <person name="Ma H."/>
        </authorList>
    </citation>
    <scope>NUCLEOTIDE SEQUENCE [LARGE SCALE GENOMIC DNA]</scope>
    <source>
        <strain evidence="2">Bin2_2</strain>
    </source>
</reference>
<dbReference type="AlphaFoldDB" id="A0A7C9TB09"/>
<sequence>MDTLMIGLFQEHAEAELAITQLMHAGFSREAMSVFYVNPQGQHALHPIGGDEDESPGTHEASSGAATGALKGGGTGALLGALTLPLLGPAGAVLGAAVGAYGGALVGALNKMEEPEAAVAETAVAENSAVANVSRGAGILLAVAVATPAKREEALEILREHAQEIEEATGELRNGDWIDFDPLRPKKLIF</sequence>
<comment type="caution">
    <text evidence="2">The sequence shown here is derived from an EMBL/GenBank/DDBJ whole genome shotgun (WGS) entry which is preliminary data.</text>
</comment>
<accession>A0A7C9TB09</accession>
<feature type="region of interest" description="Disordered" evidence="1">
    <location>
        <begin position="45"/>
        <end position="67"/>
    </location>
</feature>
<evidence type="ECO:0000313" key="3">
    <source>
        <dbReference type="Proteomes" id="UP000483432"/>
    </source>
</evidence>
<evidence type="ECO:0008006" key="4">
    <source>
        <dbReference type="Google" id="ProtNLM"/>
    </source>
</evidence>
<evidence type="ECO:0000256" key="1">
    <source>
        <dbReference type="SAM" id="MobiDB-lite"/>
    </source>
</evidence>
<organism evidence="2 3">
    <name type="scientific">Sulfuriferula multivorans</name>
    <dbReference type="NCBI Taxonomy" id="1559896"/>
    <lineage>
        <taxon>Bacteria</taxon>
        <taxon>Pseudomonadati</taxon>
        <taxon>Pseudomonadota</taxon>
        <taxon>Betaproteobacteria</taxon>
        <taxon>Nitrosomonadales</taxon>
        <taxon>Sulfuricellaceae</taxon>
        <taxon>Sulfuriferula</taxon>
    </lineage>
</organism>